<dbReference type="KEGG" id="rer:RER_22680"/>
<sequence length="291" mass="30324">MSISLRGLCHARMSFGFHIPPAPHGADLSRTGVEMQHTRSARLGFATSAVDIFGPSGSRAARRHPRRDPDPQAHPQALAATPPAPADPATPPAATPPAIPAQDEWATTFEGMTPAQVKDALDNSRKWETRAKANHPKAEKYDQFLAGLTGGTDPATPPDPAKLTTDLTAAQRGEREAKVENAILRLAPGAEANANSLIDSRSFMAKIESLDLDPSAPDFAAKVTAEIQGAITANPSLKSAAPIGVGVVVPGEGNTPANTPDLDARIAAATKAGDIQTAMALKSQKLHTASK</sequence>
<dbReference type="eggNOG" id="ENOG50349FI">
    <property type="taxonomic scope" value="Bacteria"/>
</dbReference>
<name>C0ZX91_RHOE4</name>
<protein>
    <submittedName>
        <fullName evidence="2">Uncharacterized protein</fullName>
    </submittedName>
</protein>
<dbReference type="HOGENOM" id="CLU_956047_0_0_11"/>
<reference evidence="2 3" key="2">
    <citation type="journal article" date="2006" name="Environ. Microbiol.">
        <title>Sequence analysis of three plasmids harboured in Rhodococcus erythropolis strain PR4.</title>
        <authorList>
            <person name="Sekine M."/>
            <person name="Tanikawa S."/>
            <person name="Omata S."/>
            <person name="Saito M."/>
            <person name="Fujisawa T."/>
            <person name="Tsukatani N."/>
            <person name="Tajima T."/>
            <person name="Sekigawa T."/>
            <person name="Kosugi H."/>
            <person name="Matsuo Y."/>
            <person name="Nishiko R."/>
            <person name="Imamura K."/>
            <person name="Ito M."/>
            <person name="Narita H."/>
            <person name="Tago S."/>
            <person name="Fujita N."/>
            <person name="Harayama S."/>
        </authorList>
    </citation>
    <scope>NUCLEOTIDE SEQUENCE [LARGE SCALE GENOMIC DNA]</scope>
    <source>
        <strain evidence="3">PR4 / NBRC 100887</strain>
    </source>
</reference>
<feature type="compositionally biased region" description="Pro residues" evidence="1">
    <location>
        <begin position="82"/>
        <end position="99"/>
    </location>
</feature>
<dbReference type="AlphaFoldDB" id="C0ZX91"/>
<evidence type="ECO:0000313" key="3">
    <source>
        <dbReference type="Proteomes" id="UP000002204"/>
    </source>
</evidence>
<evidence type="ECO:0000313" key="2">
    <source>
        <dbReference type="EMBL" id="BAH32976.1"/>
    </source>
</evidence>
<organism evidence="2 3">
    <name type="scientific">Rhodococcus erythropolis (strain PR4 / NBRC 100887)</name>
    <dbReference type="NCBI Taxonomy" id="234621"/>
    <lineage>
        <taxon>Bacteria</taxon>
        <taxon>Bacillati</taxon>
        <taxon>Actinomycetota</taxon>
        <taxon>Actinomycetes</taxon>
        <taxon>Mycobacteriales</taxon>
        <taxon>Nocardiaceae</taxon>
        <taxon>Rhodococcus</taxon>
        <taxon>Rhodococcus erythropolis group</taxon>
    </lineage>
</organism>
<reference evidence="3" key="1">
    <citation type="submission" date="2005-03" db="EMBL/GenBank/DDBJ databases">
        <title>Comparison of the complete genome sequences of Rhodococcus erythropolis PR4 and Rhodococcus opacus B4.</title>
        <authorList>
            <person name="Takarada H."/>
            <person name="Sekine M."/>
            <person name="Hosoyama A."/>
            <person name="Yamada R."/>
            <person name="Fujisawa T."/>
            <person name="Omata S."/>
            <person name="Shimizu A."/>
            <person name="Tsukatani N."/>
            <person name="Tanikawa S."/>
            <person name="Fujita N."/>
            <person name="Harayama S."/>
        </authorList>
    </citation>
    <scope>NUCLEOTIDE SEQUENCE [LARGE SCALE GENOMIC DNA]</scope>
    <source>
        <strain evidence="3">PR4 / NBRC 100887</strain>
    </source>
</reference>
<proteinExistence type="predicted"/>
<dbReference type="EMBL" id="AP008957">
    <property type="protein sequence ID" value="BAH32976.1"/>
    <property type="molecule type" value="Genomic_DNA"/>
</dbReference>
<evidence type="ECO:0000256" key="1">
    <source>
        <dbReference type="SAM" id="MobiDB-lite"/>
    </source>
</evidence>
<gene>
    <name evidence="2" type="ordered locus">RER_22680</name>
</gene>
<dbReference type="Proteomes" id="UP000002204">
    <property type="component" value="Chromosome"/>
</dbReference>
<feature type="region of interest" description="Disordered" evidence="1">
    <location>
        <begin position="51"/>
        <end position="99"/>
    </location>
</feature>
<accession>C0ZX91</accession>